<comment type="caution">
    <text evidence="1">The sequence shown here is derived from an EMBL/GenBank/DDBJ whole genome shotgun (WGS) entry which is preliminary data.</text>
</comment>
<organism evidence="1 2">
    <name type="scientific">Pseudochelatococcus lubricantis</name>
    <dbReference type="NCBI Taxonomy" id="1538102"/>
    <lineage>
        <taxon>Bacteria</taxon>
        <taxon>Pseudomonadati</taxon>
        <taxon>Pseudomonadota</taxon>
        <taxon>Alphaproteobacteria</taxon>
        <taxon>Hyphomicrobiales</taxon>
        <taxon>Chelatococcaceae</taxon>
        <taxon>Pseudochelatococcus</taxon>
    </lineage>
</organism>
<protein>
    <submittedName>
        <fullName evidence="1">DNA-binding response OmpR family regulator</fullName>
    </submittedName>
</protein>
<keyword evidence="1" id="KW-0238">DNA-binding</keyword>
<sequence>MRPGTDIPADIRDICDAWYAGKDSAMFAVVHSRPFNPRELLAEVEKSIRELSATEGGPQISRLKVLRTWAELQIDLDAAELALGRAVKKAIEAGLLPGEVEAIVARIARQSQSRARKRGELPATNKA</sequence>
<evidence type="ECO:0000313" key="2">
    <source>
        <dbReference type="Proteomes" id="UP001429580"/>
    </source>
</evidence>
<keyword evidence="2" id="KW-1185">Reference proteome</keyword>
<dbReference type="RefSeq" id="WP_166956519.1">
    <property type="nucleotide sequence ID" value="NZ_JAASQI010000018.1"/>
</dbReference>
<dbReference type="GO" id="GO:0003677">
    <property type="term" value="F:DNA binding"/>
    <property type="evidence" value="ECO:0007669"/>
    <property type="project" value="UniProtKB-KW"/>
</dbReference>
<reference evidence="1 2" key="1">
    <citation type="submission" date="2020-03" db="EMBL/GenBank/DDBJ databases">
        <title>Genomic Encyclopedia of Type Strains, Phase IV (KMG-IV): sequencing the most valuable type-strain genomes for metagenomic binning, comparative biology and taxonomic classification.</title>
        <authorList>
            <person name="Goeker M."/>
        </authorList>
    </citation>
    <scope>NUCLEOTIDE SEQUENCE [LARGE SCALE GENOMIC DNA]</scope>
    <source>
        <strain evidence="1 2">DSM 103870</strain>
    </source>
</reference>
<dbReference type="Proteomes" id="UP001429580">
    <property type="component" value="Unassembled WGS sequence"/>
</dbReference>
<accession>A0ABX0V589</accession>
<dbReference type="EMBL" id="JAASQI010000018">
    <property type="protein sequence ID" value="NIJ60277.1"/>
    <property type="molecule type" value="Genomic_DNA"/>
</dbReference>
<proteinExistence type="predicted"/>
<gene>
    <name evidence="1" type="ORF">FHS82_004147</name>
</gene>
<name>A0ABX0V589_9HYPH</name>
<evidence type="ECO:0000313" key="1">
    <source>
        <dbReference type="EMBL" id="NIJ60277.1"/>
    </source>
</evidence>